<dbReference type="Pfam" id="PF07189">
    <property type="entry name" value="SF3b10"/>
    <property type="match status" value="1"/>
</dbReference>
<evidence type="ECO:0000256" key="2">
    <source>
        <dbReference type="ARBA" id="ARBA00004687"/>
    </source>
</evidence>
<evidence type="ECO:0000313" key="10">
    <source>
        <dbReference type="EMBL" id="CCA67396.1"/>
    </source>
</evidence>
<dbReference type="InterPro" id="IPR009580">
    <property type="entry name" value="GPI_biosynthesis_protein_Pig-F"/>
</dbReference>
<proteinExistence type="predicted"/>
<protein>
    <submittedName>
        <fullName evidence="10">Probable Splicing factor 3B subunit 5</fullName>
    </submittedName>
</protein>
<dbReference type="Proteomes" id="UP000007148">
    <property type="component" value="Unassembled WGS sequence"/>
</dbReference>
<evidence type="ECO:0000256" key="3">
    <source>
        <dbReference type="ARBA" id="ARBA00022502"/>
    </source>
</evidence>
<keyword evidence="3" id="KW-0337">GPI-anchor biosynthesis</keyword>
<feature type="transmembrane region" description="Helical" evidence="9">
    <location>
        <begin position="225"/>
        <end position="245"/>
    </location>
</feature>
<keyword evidence="11" id="KW-1185">Reference proteome</keyword>
<feature type="transmembrane region" description="Helical" evidence="9">
    <location>
        <begin position="169"/>
        <end position="188"/>
    </location>
</feature>
<sequence>MAKRKAITQNDTGTSARSSQPSKTSARKDDDPLPLSKYISIAGTQAVLLLFSMLMLPRTTLTFEKLPPQVSSLDRPQPAWMAPITAWPDLSVAWICVGAAIVQSYWASKAVTWIKQDTIKETGKQDELALRQGDRSFKDLTRAWGATLLGGVAFHALIVLLGAPMTTHVRHTFALALLISILAVYAPARSLTIPLWTQDEQDIALRAKWTRIINNLKVNTRAERAILYPSLFTVIGAWCGTYPLALDWDRPWQAWPLTPAAGAIIGHVVGLGASVFSSELRYTANTQLEHLHARYTGTGHADLTKWEWATHQHRDTLSSIVGHPTLTSYLAVADGESIGRVKFEMAEKMLNPCGPPPQKQD</sequence>
<dbReference type="OrthoDB" id="17366at2759"/>
<dbReference type="STRING" id="1109443.G4T7U7"/>
<feature type="compositionally biased region" description="Polar residues" evidence="8">
    <location>
        <begin position="7"/>
        <end position="24"/>
    </location>
</feature>
<dbReference type="GO" id="GO:0071011">
    <property type="term" value="C:precatalytic spliceosome"/>
    <property type="evidence" value="ECO:0007669"/>
    <property type="project" value="TreeGrafter"/>
</dbReference>
<dbReference type="HOGENOM" id="CLU_064564_0_0_1"/>
<evidence type="ECO:0000256" key="7">
    <source>
        <dbReference type="ARBA" id="ARBA00023136"/>
    </source>
</evidence>
<dbReference type="eggNOG" id="KOG3144">
    <property type="taxonomic scope" value="Eukaryota"/>
</dbReference>
<evidence type="ECO:0000256" key="5">
    <source>
        <dbReference type="ARBA" id="ARBA00022824"/>
    </source>
</evidence>
<comment type="pathway">
    <text evidence="2">Glycolipid biosynthesis; glycosylphosphatidylinositol-anchor biosynthesis.</text>
</comment>
<keyword evidence="4 9" id="KW-0812">Transmembrane</keyword>
<dbReference type="PANTHER" id="PTHR20978:SF0">
    <property type="entry name" value="SPLICING FACTOR 3B SUBUNIT 5"/>
    <property type="match status" value="1"/>
</dbReference>
<dbReference type="UniPathway" id="UPA00196"/>
<reference evidence="10 11" key="1">
    <citation type="journal article" date="2011" name="PLoS Pathog.">
        <title>Endophytic Life Strategies Decoded by Genome and Transcriptome Analyses of the Mutualistic Root Symbiont Piriformospora indica.</title>
        <authorList>
            <person name="Zuccaro A."/>
            <person name="Lahrmann U."/>
            <person name="Guldener U."/>
            <person name="Langen G."/>
            <person name="Pfiffi S."/>
            <person name="Biedenkopf D."/>
            <person name="Wong P."/>
            <person name="Samans B."/>
            <person name="Grimm C."/>
            <person name="Basiewicz M."/>
            <person name="Murat C."/>
            <person name="Martin F."/>
            <person name="Kogel K.H."/>
        </authorList>
    </citation>
    <scope>NUCLEOTIDE SEQUENCE [LARGE SCALE GENOMIC DNA]</scope>
    <source>
        <strain evidence="10 11">DSM 11827</strain>
    </source>
</reference>
<organism evidence="10 11">
    <name type="scientific">Serendipita indica (strain DSM 11827)</name>
    <name type="common">Root endophyte fungus</name>
    <name type="synonym">Piriformospora indica</name>
    <dbReference type="NCBI Taxonomy" id="1109443"/>
    <lineage>
        <taxon>Eukaryota</taxon>
        <taxon>Fungi</taxon>
        <taxon>Dikarya</taxon>
        <taxon>Basidiomycota</taxon>
        <taxon>Agaricomycotina</taxon>
        <taxon>Agaricomycetes</taxon>
        <taxon>Sebacinales</taxon>
        <taxon>Serendipitaceae</taxon>
        <taxon>Serendipita</taxon>
    </lineage>
</organism>
<evidence type="ECO:0000256" key="9">
    <source>
        <dbReference type="SAM" id="Phobius"/>
    </source>
</evidence>
<dbReference type="InParanoid" id="G4T7U7"/>
<dbReference type="GO" id="GO:0005789">
    <property type="term" value="C:endoplasmic reticulum membrane"/>
    <property type="evidence" value="ECO:0007669"/>
    <property type="project" value="UniProtKB-SubCell"/>
</dbReference>
<dbReference type="GO" id="GO:0006506">
    <property type="term" value="P:GPI anchor biosynthetic process"/>
    <property type="evidence" value="ECO:0007669"/>
    <property type="project" value="UniProtKB-UniPathway"/>
</dbReference>
<accession>G4T7U7</accession>
<comment type="caution">
    <text evidence="10">The sequence shown here is derived from an EMBL/GenBank/DDBJ whole genome shotgun (WGS) entry which is preliminary data.</text>
</comment>
<gene>
    <name evidence="10" type="ORF">PIIN_01227</name>
</gene>
<dbReference type="InterPro" id="IPR009846">
    <property type="entry name" value="SF3b5/RDS3-10"/>
</dbReference>
<dbReference type="OMA" id="WWGGWIR"/>
<feature type="transmembrane region" description="Helical" evidence="9">
    <location>
        <begin position="143"/>
        <end position="163"/>
    </location>
</feature>
<evidence type="ECO:0000256" key="8">
    <source>
        <dbReference type="SAM" id="MobiDB-lite"/>
    </source>
</evidence>
<keyword evidence="6 9" id="KW-1133">Transmembrane helix</keyword>
<feature type="transmembrane region" description="Helical" evidence="9">
    <location>
        <begin position="38"/>
        <end position="56"/>
    </location>
</feature>
<keyword evidence="7 9" id="KW-0472">Membrane</keyword>
<evidence type="ECO:0000256" key="4">
    <source>
        <dbReference type="ARBA" id="ARBA00022692"/>
    </source>
</evidence>
<dbReference type="EMBL" id="CAFZ01000013">
    <property type="protein sequence ID" value="CCA67396.1"/>
    <property type="molecule type" value="Genomic_DNA"/>
</dbReference>
<dbReference type="eggNOG" id="KOG3485">
    <property type="taxonomic scope" value="Eukaryota"/>
</dbReference>
<evidence type="ECO:0000256" key="1">
    <source>
        <dbReference type="ARBA" id="ARBA00004477"/>
    </source>
</evidence>
<keyword evidence="5" id="KW-0256">Endoplasmic reticulum</keyword>
<evidence type="ECO:0000313" key="11">
    <source>
        <dbReference type="Proteomes" id="UP000007148"/>
    </source>
</evidence>
<feature type="transmembrane region" description="Helical" evidence="9">
    <location>
        <begin position="257"/>
        <end position="276"/>
    </location>
</feature>
<dbReference type="GO" id="GO:0005686">
    <property type="term" value="C:U2 snRNP"/>
    <property type="evidence" value="ECO:0007669"/>
    <property type="project" value="TreeGrafter"/>
</dbReference>
<name>G4T7U7_SERID</name>
<evidence type="ECO:0000256" key="6">
    <source>
        <dbReference type="ARBA" id="ARBA00022989"/>
    </source>
</evidence>
<feature type="region of interest" description="Disordered" evidence="8">
    <location>
        <begin position="1"/>
        <end position="31"/>
    </location>
</feature>
<dbReference type="GO" id="GO:0000398">
    <property type="term" value="P:mRNA splicing, via spliceosome"/>
    <property type="evidence" value="ECO:0007669"/>
    <property type="project" value="TreeGrafter"/>
</dbReference>
<dbReference type="PANTHER" id="PTHR20978">
    <property type="entry name" value="SPLICING FACTOR 3B SUBUNIT 5"/>
    <property type="match status" value="1"/>
</dbReference>
<dbReference type="AlphaFoldDB" id="G4T7U7"/>
<dbReference type="Pfam" id="PF06699">
    <property type="entry name" value="PIG-F"/>
    <property type="match status" value="1"/>
</dbReference>
<comment type="subcellular location">
    <subcellularLocation>
        <location evidence="1">Endoplasmic reticulum membrane</location>
        <topology evidence="1">Multi-pass membrane protein</topology>
    </subcellularLocation>
</comment>